<sequence length="555" mass="60992">MQVAPQDYQNVPIDIQTSKLMVLHYFHCLRIVEILKGTEASTKNLFGRYSSQRMKDWQEIVSLYEKENAYLAELCSLLSRSVSYEAPALRRQLARGLQAQQELARREDECQVRASELRERYLGSCRQYGIAGEDVRQELLAQVQALPSLLSRVGDSASALGDAIELYQASVAFVCDSPGAAVLPLLRLVAVHGNCSVFRWRTGREPRLLQRPELRQAPEPPPEDTIDWGDFPEEPPRGGDIDWGITVEPSPQGDDGIDWGDGEKGTVTAEPSPQGDDGIDWGDGEKGTITAEPSPQGDDGIDWGDGGGQEGTITVLEAGTEAPEDVARGSDALTLLENAETRNQFLDELMELELFLAQRLLEMEDEADVVAMSQLQLAPAVLQGQSSERLRAQLATVRELLAQLCSPSVQHLCMILASPRYVERVSALLRQKLLQAELLVAKRDALAQQRRRALAEQAALEPKLQQLQDSTKELQKLVRDPKKSPRPPWCPPNSDPGVVADRGRHLQTLRGTPGEPDGDQRVTPQRDREGPQGGPAPPRPPARPWGAAGFGGVGE</sequence>
<dbReference type="Proteomes" id="UP000694563">
    <property type="component" value="Chromosome 23"/>
</dbReference>
<reference evidence="3" key="3">
    <citation type="submission" date="2025-09" db="UniProtKB">
        <authorList>
            <consortium name="Ensembl"/>
        </authorList>
    </citation>
    <scope>IDENTIFICATION</scope>
</reference>
<feature type="region of interest" description="Disordered" evidence="2">
    <location>
        <begin position="209"/>
        <end position="301"/>
    </location>
</feature>
<name>A0A8C3UUY5_CATUS</name>
<dbReference type="Pfam" id="PF05600">
    <property type="entry name" value="CDK5RAP3"/>
    <property type="match status" value="1"/>
</dbReference>
<feature type="compositionally biased region" description="Pro residues" evidence="2">
    <location>
        <begin position="534"/>
        <end position="543"/>
    </location>
</feature>
<dbReference type="GO" id="GO:0012505">
    <property type="term" value="C:endomembrane system"/>
    <property type="evidence" value="ECO:0007669"/>
    <property type="project" value="TreeGrafter"/>
</dbReference>
<proteinExistence type="inferred from homology"/>
<accession>A0A8C3UUY5</accession>
<evidence type="ECO:0000313" key="4">
    <source>
        <dbReference type="Proteomes" id="UP000694563"/>
    </source>
</evidence>
<gene>
    <name evidence="3" type="primary">CDK5RAP3</name>
</gene>
<feature type="compositionally biased region" description="Acidic residues" evidence="2">
    <location>
        <begin position="221"/>
        <end position="233"/>
    </location>
</feature>
<evidence type="ECO:0000313" key="3">
    <source>
        <dbReference type="Ensembl" id="ENSCUSP00005018543.1"/>
    </source>
</evidence>
<reference evidence="3" key="1">
    <citation type="submission" date="2020-10" db="EMBL/GenBank/DDBJ databases">
        <title>Catharus ustulatus (Swainson's thrush) genome, bCatUst1, primary haplotype v2.</title>
        <authorList>
            <person name="Delmore K."/>
            <person name="Vafadar M."/>
            <person name="Formenti G."/>
            <person name="Chow W."/>
            <person name="Pelan S."/>
            <person name="Howe K."/>
            <person name="Rhie A."/>
            <person name="Mountcastle J."/>
            <person name="Haase B."/>
            <person name="Fedrigo O."/>
            <person name="Jarvis E.D."/>
        </authorList>
    </citation>
    <scope>NUCLEOTIDE SEQUENCE [LARGE SCALE GENOMIC DNA]</scope>
</reference>
<feature type="compositionally biased region" description="Basic and acidic residues" evidence="2">
    <location>
        <begin position="518"/>
        <end position="530"/>
    </location>
</feature>
<dbReference type="PANTHER" id="PTHR14894">
    <property type="entry name" value="CDK5 REGULATORY SUBUNIT-ASSOCIATED PROTEIN 3"/>
    <property type="match status" value="1"/>
</dbReference>
<dbReference type="Ensembl" id="ENSCUST00005019239.1">
    <property type="protein sequence ID" value="ENSCUSP00005018543.1"/>
    <property type="gene ID" value="ENSCUSG00005011882.1"/>
</dbReference>
<dbReference type="GO" id="GO:0007346">
    <property type="term" value="P:regulation of mitotic cell cycle"/>
    <property type="evidence" value="ECO:0007669"/>
    <property type="project" value="TreeGrafter"/>
</dbReference>
<dbReference type="PANTHER" id="PTHR14894:SF0">
    <property type="entry name" value="CDK5 REGULATORY SUBUNIT-ASSOCIATED PROTEIN 3"/>
    <property type="match status" value="1"/>
</dbReference>
<keyword evidence="4" id="KW-1185">Reference proteome</keyword>
<dbReference type="InterPro" id="IPR008491">
    <property type="entry name" value="CDK5RAP3"/>
</dbReference>
<evidence type="ECO:0000256" key="1">
    <source>
        <dbReference type="ARBA" id="ARBA00007478"/>
    </source>
</evidence>
<comment type="similarity">
    <text evidence="1">Belongs to the CDK5RAP3 family.</text>
</comment>
<reference evidence="3" key="2">
    <citation type="submission" date="2025-08" db="UniProtKB">
        <authorList>
            <consortium name="Ensembl"/>
        </authorList>
    </citation>
    <scope>IDENTIFICATION</scope>
</reference>
<organism evidence="3 4">
    <name type="scientific">Catharus ustulatus</name>
    <name type="common">Russet-backed thrush</name>
    <name type="synonym">Hylocichla ustulatus</name>
    <dbReference type="NCBI Taxonomy" id="91951"/>
    <lineage>
        <taxon>Eukaryota</taxon>
        <taxon>Metazoa</taxon>
        <taxon>Chordata</taxon>
        <taxon>Craniata</taxon>
        <taxon>Vertebrata</taxon>
        <taxon>Euteleostomi</taxon>
        <taxon>Archelosauria</taxon>
        <taxon>Archosauria</taxon>
        <taxon>Dinosauria</taxon>
        <taxon>Saurischia</taxon>
        <taxon>Theropoda</taxon>
        <taxon>Coelurosauria</taxon>
        <taxon>Aves</taxon>
        <taxon>Neognathae</taxon>
        <taxon>Neoaves</taxon>
        <taxon>Telluraves</taxon>
        <taxon>Australaves</taxon>
        <taxon>Passeriformes</taxon>
        <taxon>Turdidae</taxon>
        <taxon>Catharus</taxon>
    </lineage>
</organism>
<feature type="region of interest" description="Disordered" evidence="2">
    <location>
        <begin position="477"/>
        <end position="555"/>
    </location>
</feature>
<dbReference type="AlphaFoldDB" id="A0A8C3UUY5"/>
<protein>
    <submittedName>
        <fullName evidence="3">CDK5 regulatory subunit associated protein 3</fullName>
    </submittedName>
</protein>
<evidence type="ECO:0000256" key="2">
    <source>
        <dbReference type="SAM" id="MobiDB-lite"/>
    </source>
</evidence>